<dbReference type="EMBL" id="SJPY01000001">
    <property type="protein sequence ID" value="TWU45731.1"/>
    <property type="molecule type" value="Genomic_DNA"/>
</dbReference>
<name>A0A5C6EDE8_9BACT</name>
<organism evidence="2 3">
    <name type="scientific">Novipirellula aureliae</name>
    <dbReference type="NCBI Taxonomy" id="2527966"/>
    <lineage>
        <taxon>Bacteria</taxon>
        <taxon>Pseudomonadati</taxon>
        <taxon>Planctomycetota</taxon>
        <taxon>Planctomycetia</taxon>
        <taxon>Pirellulales</taxon>
        <taxon>Pirellulaceae</taxon>
        <taxon>Novipirellula</taxon>
    </lineage>
</organism>
<feature type="region of interest" description="Disordered" evidence="1">
    <location>
        <begin position="363"/>
        <end position="425"/>
    </location>
</feature>
<keyword evidence="3" id="KW-1185">Reference proteome</keyword>
<evidence type="ECO:0000313" key="3">
    <source>
        <dbReference type="Proteomes" id="UP000315471"/>
    </source>
</evidence>
<evidence type="ECO:0000256" key="1">
    <source>
        <dbReference type="SAM" id="MobiDB-lite"/>
    </source>
</evidence>
<dbReference type="Proteomes" id="UP000315471">
    <property type="component" value="Unassembled WGS sequence"/>
</dbReference>
<proteinExistence type="predicted"/>
<feature type="compositionally biased region" description="Low complexity" evidence="1">
    <location>
        <begin position="34"/>
        <end position="51"/>
    </location>
</feature>
<gene>
    <name evidence="2" type="ORF">Q31b_09070</name>
</gene>
<protein>
    <submittedName>
        <fullName evidence="2">Uncharacterized protein</fullName>
    </submittedName>
</protein>
<feature type="compositionally biased region" description="Polar residues" evidence="1">
    <location>
        <begin position="370"/>
        <end position="382"/>
    </location>
</feature>
<dbReference type="AlphaFoldDB" id="A0A5C6EDE8"/>
<evidence type="ECO:0000313" key="2">
    <source>
        <dbReference type="EMBL" id="TWU45731.1"/>
    </source>
</evidence>
<comment type="caution">
    <text evidence="2">The sequence shown here is derived from an EMBL/GenBank/DDBJ whole genome shotgun (WGS) entry which is preliminary data.</text>
</comment>
<feature type="region of interest" description="Disordered" evidence="1">
    <location>
        <begin position="28"/>
        <end position="63"/>
    </location>
</feature>
<dbReference type="RefSeq" id="WP_146598383.1">
    <property type="nucleotide sequence ID" value="NZ_SJPY01000001.1"/>
</dbReference>
<dbReference type="OrthoDB" id="251278at2"/>
<accession>A0A5C6EDE8</accession>
<sequence length="425" mass="47141">MICLFGVAFCGEPSVLRIVNAKTNFEPEEKQKLQGPQISQQGISKSGQTEATEPETPEPNRPQPCVLLKNGNVLFGTASQLGEFVVIAREDHSEIRLSRTDVACWAASVRDLYTYRVNQRSKYDQQTLLQARIEDIRWCLRYELFDLAALELIEVYAVAPEHREAQRLEKRLRDTAKQTQNAVTNAKEVVPAEIQQPAAERSTSTHASNVYDAVVESSTGLSDFARYVQPLLISHCGQCHNHWNASSGGTWRLTTPATGQRATARMTKENLKATLAQVDLASPSESTILTKAAVAHGDEQTEIDPHAAANRRKTTADALQKWIASVGRTTQHLRSEVQEIAEMDAQSLGQFADLGNTMELDTSRVDASGEDNSQIQREGSQMQREEETEGAVGNSLDAPQRQPARLPQVGNPFDPELFNRKYSKQ</sequence>
<reference evidence="2 3" key="1">
    <citation type="submission" date="2019-02" db="EMBL/GenBank/DDBJ databases">
        <title>Deep-cultivation of Planctomycetes and their phenomic and genomic characterization uncovers novel biology.</title>
        <authorList>
            <person name="Wiegand S."/>
            <person name="Jogler M."/>
            <person name="Boedeker C."/>
            <person name="Pinto D."/>
            <person name="Vollmers J."/>
            <person name="Rivas-Marin E."/>
            <person name="Kohn T."/>
            <person name="Peeters S.H."/>
            <person name="Heuer A."/>
            <person name="Rast P."/>
            <person name="Oberbeckmann S."/>
            <person name="Bunk B."/>
            <person name="Jeske O."/>
            <person name="Meyerdierks A."/>
            <person name="Storesund J.E."/>
            <person name="Kallscheuer N."/>
            <person name="Luecker S."/>
            <person name="Lage O.M."/>
            <person name="Pohl T."/>
            <person name="Merkel B.J."/>
            <person name="Hornburger P."/>
            <person name="Mueller R.-W."/>
            <person name="Bruemmer F."/>
            <person name="Labrenz M."/>
            <person name="Spormann A.M."/>
            <person name="Op Den Camp H."/>
            <person name="Overmann J."/>
            <person name="Amann R."/>
            <person name="Jetten M.S.M."/>
            <person name="Mascher T."/>
            <person name="Medema M.H."/>
            <person name="Devos D.P."/>
            <person name="Kaster A.-K."/>
            <person name="Ovreas L."/>
            <person name="Rohde M."/>
            <person name="Galperin M.Y."/>
            <person name="Jogler C."/>
        </authorList>
    </citation>
    <scope>NUCLEOTIDE SEQUENCE [LARGE SCALE GENOMIC DNA]</scope>
    <source>
        <strain evidence="2 3">Q31b</strain>
    </source>
</reference>